<comment type="caution">
    <text evidence="5">The sequence shown here is derived from an EMBL/GenBank/DDBJ whole genome shotgun (WGS) entry which is preliminary data.</text>
</comment>
<keyword evidence="3 4" id="KW-0326">Glycosidase</keyword>
<evidence type="ECO:0000313" key="5">
    <source>
        <dbReference type="EMBL" id="OMQ23574.1"/>
    </source>
</evidence>
<gene>
    <name evidence="5" type="ORF">BMI79_08620</name>
</gene>
<evidence type="ECO:0000256" key="1">
    <source>
        <dbReference type="ARBA" id="ARBA00008834"/>
    </source>
</evidence>
<protein>
    <recommendedName>
        <fullName evidence="7">Glycoside hydrolase family 28 protein</fullName>
    </recommendedName>
</protein>
<proteinExistence type="inferred from homology"/>
<sequence>MNGPITLLSNVNLYLESADTVVLFGTDPAFYPTVLTHFEANPCYNYSPFLYAYQANNIAVTGLGTFDGQASKTAWWPWKGSTTYGNDPGSANPIISGNQAAESDALKNSADEQSYLPWSERVLGYTPAFGPNANTGKMSFLRPNFVGFWGCKAVLIEGVTFTRSPMWIVAPVLCTDVTVRGVTVESLGTNNDGCDPVCCSGVLIDGCTFNTGDDCIAIKSGRGGDGFNFSPDGTGGPRPSYNIVIQNCKMAEGHGGVTLGSEISGGVYNVYAQNITMSSTNLYAALRLKSNSGIGGYIRNIYMRNINVPAGTSTANNLYGALLLDGNYNGYASPQQNSGGTRNYEMRDIFVSGFQCGPSNAPIFINIYAPDLAAASSAPGENCIIKDINVRHSSFGTTARDPAGVAAVVYNLGVQSGKAGTPQLSAPEPELAGLQAPTLIDVTVNGSDQSTATA</sequence>
<dbReference type="AlphaFoldDB" id="A0A1S8CLF2"/>
<dbReference type="InterPro" id="IPR011050">
    <property type="entry name" value="Pectin_lyase_fold/virulence"/>
</dbReference>
<dbReference type="Pfam" id="PF00295">
    <property type="entry name" value="Glyco_hydro_28"/>
    <property type="match status" value="1"/>
</dbReference>
<evidence type="ECO:0000313" key="6">
    <source>
        <dbReference type="Proteomes" id="UP000216021"/>
    </source>
</evidence>
<dbReference type="Proteomes" id="UP000216021">
    <property type="component" value="Unassembled WGS sequence"/>
</dbReference>
<dbReference type="InterPro" id="IPR012334">
    <property type="entry name" value="Pectin_lyas_fold"/>
</dbReference>
<dbReference type="EMBL" id="MOXD01000004">
    <property type="protein sequence ID" value="OMQ23574.1"/>
    <property type="molecule type" value="Genomic_DNA"/>
</dbReference>
<keyword evidence="2 4" id="KW-0378">Hydrolase</keyword>
<dbReference type="PANTHER" id="PTHR31339:SF9">
    <property type="entry name" value="PLASMIN AND FIBRONECTIN-BINDING PROTEIN A"/>
    <property type="match status" value="1"/>
</dbReference>
<organism evidence="5 6">
    <name type="scientific">Serratia oryzae</name>
    <dbReference type="NCBI Taxonomy" id="2034155"/>
    <lineage>
        <taxon>Bacteria</taxon>
        <taxon>Pseudomonadati</taxon>
        <taxon>Pseudomonadota</taxon>
        <taxon>Gammaproteobacteria</taxon>
        <taxon>Enterobacterales</taxon>
        <taxon>Yersiniaceae</taxon>
        <taxon>Serratia</taxon>
    </lineage>
</organism>
<dbReference type="SMART" id="SM00710">
    <property type="entry name" value="PbH1"/>
    <property type="match status" value="4"/>
</dbReference>
<keyword evidence="6" id="KW-1185">Reference proteome</keyword>
<dbReference type="InterPro" id="IPR000743">
    <property type="entry name" value="Glyco_hydro_28"/>
</dbReference>
<dbReference type="PANTHER" id="PTHR31339">
    <property type="entry name" value="PECTIN LYASE-RELATED"/>
    <property type="match status" value="1"/>
</dbReference>
<evidence type="ECO:0000256" key="4">
    <source>
        <dbReference type="RuleBase" id="RU361169"/>
    </source>
</evidence>
<reference evidence="5 6" key="1">
    <citation type="submission" date="2016-11" db="EMBL/GenBank/DDBJ databases">
        <title>Rahnella oryzae sp. nov., isolated from rice root.</title>
        <authorList>
            <person name="Zhang X.-X."/>
            <person name="Zhang J."/>
        </authorList>
    </citation>
    <scope>NUCLEOTIDE SEQUENCE [LARGE SCALE GENOMIC DNA]</scope>
    <source>
        <strain evidence="5 6">J11-6</strain>
    </source>
</reference>
<dbReference type="Gene3D" id="2.160.20.10">
    <property type="entry name" value="Single-stranded right-handed beta-helix, Pectin lyase-like"/>
    <property type="match status" value="1"/>
</dbReference>
<dbReference type="PROSITE" id="PS00502">
    <property type="entry name" value="POLYGALACTURONASE"/>
    <property type="match status" value="1"/>
</dbReference>
<accession>A0A1S8CLF2</accession>
<evidence type="ECO:0000256" key="2">
    <source>
        <dbReference type="ARBA" id="ARBA00022801"/>
    </source>
</evidence>
<dbReference type="GO" id="GO:0005975">
    <property type="term" value="P:carbohydrate metabolic process"/>
    <property type="evidence" value="ECO:0007669"/>
    <property type="project" value="InterPro"/>
</dbReference>
<dbReference type="SUPFAM" id="SSF51126">
    <property type="entry name" value="Pectin lyase-like"/>
    <property type="match status" value="1"/>
</dbReference>
<dbReference type="OrthoDB" id="9795222at2"/>
<dbReference type="GO" id="GO:0004650">
    <property type="term" value="F:polygalacturonase activity"/>
    <property type="evidence" value="ECO:0007669"/>
    <property type="project" value="InterPro"/>
</dbReference>
<dbReference type="InterPro" id="IPR051801">
    <property type="entry name" value="GH28_Enzymes"/>
</dbReference>
<comment type="similarity">
    <text evidence="1 4">Belongs to the glycosyl hydrolase 28 family.</text>
</comment>
<evidence type="ECO:0008006" key="7">
    <source>
        <dbReference type="Google" id="ProtNLM"/>
    </source>
</evidence>
<evidence type="ECO:0000256" key="3">
    <source>
        <dbReference type="ARBA" id="ARBA00023295"/>
    </source>
</evidence>
<dbReference type="InterPro" id="IPR006626">
    <property type="entry name" value="PbH1"/>
</dbReference>
<name>A0A1S8CLF2_9GAMM</name>
<dbReference type="STRING" id="2034155.BMI79_08620"/>